<evidence type="ECO:0000256" key="1">
    <source>
        <dbReference type="ARBA" id="ARBA00004196"/>
    </source>
</evidence>
<organism evidence="9 10">
    <name type="scientific">Thiomonas delicata</name>
    <name type="common">Thiomonas cuprina</name>
    <dbReference type="NCBI Taxonomy" id="364030"/>
    <lineage>
        <taxon>Bacteria</taxon>
        <taxon>Pseudomonadati</taxon>
        <taxon>Pseudomonadota</taxon>
        <taxon>Betaproteobacteria</taxon>
        <taxon>Burkholderiales</taxon>
        <taxon>Thiomonas</taxon>
    </lineage>
</organism>
<gene>
    <name evidence="9" type="ORF">THIARS_60840</name>
</gene>
<dbReference type="GO" id="GO:0004130">
    <property type="term" value="F:cytochrome-c peroxidase activity"/>
    <property type="evidence" value="ECO:0007669"/>
    <property type="project" value="TreeGrafter"/>
</dbReference>
<dbReference type="InterPro" id="IPR036909">
    <property type="entry name" value="Cyt_c-like_dom_sf"/>
</dbReference>
<dbReference type="GO" id="GO:0046872">
    <property type="term" value="F:metal ion binding"/>
    <property type="evidence" value="ECO:0007669"/>
    <property type="project" value="UniProtKB-KW"/>
</dbReference>
<keyword evidence="6 7" id="KW-0408">Iron</keyword>
<evidence type="ECO:0000256" key="4">
    <source>
        <dbReference type="ARBA" id="ARBA00022729"/>
    </source>
</evidence>
<evidence type="ECO:0000256" key="5">
    <source>
        <dbReference type="ARBA" id="ARBA00023002"/>
    </source>
</evidence>
<keyword evidence="2 7" id="KW-0349">Heme</keyword>
<comment type="subcellular location">
    <subcellularLocation>
        <location evidence="1">Cell envelope</location>
    </subcellularLocation>
</comment>
<keyword evidence="10" id="KW-1185">Reference proteome</keyword>
<dbReference type="Gene3D" id="1.10.760.10">
    <property type="entry name" value="Cytochrome c-like domain"/>
    <property type="match status" value="2"/>
</dbReference>
<dbReference type="GO" id="GO:0030313">
    <property type="term" value="C:cell envelope"/>
    <property type="evidence" value="ECO:0007669"/>
    <property type="project" value="UniProtKB-SubCell"/>
</dbReference>
<keyword evidence="4" id="KW-0732">Signal</keyword>
<keyword evidence="9" id="KW-0812">Transmembrane</keyword>
<feature type="domain" description="Cytochrome c" evidence="8">
    <location>
        <begin position="254"/>
        <end position="430"/>
    </location>
</feature>
<dbReference type="PROSITE" id="PS51007">
    <property type="entry name" value="CYTC"/>
    <property type="match status" value="1"/>
</dbReference>
<keyword evidence="3 7" id="KW-0479">Metal-binding</keyword>
<evidence type="ECO:0000313" key="10">
    <source>
        <dbReference type="Proteomes" id="UP000214566"/>
    </source>
</evidence>
<name>A0A238D4A4_THIDL</name>
<dbReference type="InterPro" id="IPR051395">
    <property type="entry name" value="Cytochrome_c_Peroxidase/MauG"/>
</dbReference>
<dbReference type="InterPro" id="IPR004852">
    <property type="entry name" value="Di-haem_cyt_c_peroxidsae"/>
</dbReference>
<evidence type="ECO:0000259" key="8">
    <source>
        <dbReference type="PROSITE" id="PS51007"/>
    </source>
</evidence>
<accession>A0A238D4A4</accession>
<protein>
    <submittedName>
        <fullName evidence="9">Putative lipopro transmembrane (Modular protein)</fullName>
    </submittedName>
</protein>
<evidence type="ECO:0000313" key="9">
    <source>
        <dbReference type="EMBL" id="SBP88127.1"/>
    </source>
</evidence>
<keyword evidence="5" id="KW-0560">Oxidoreductase</keyword>
<dbReference type="Pfam" id="PF03150">
    <property type="entry name" value="CCP_MauG"/>
    <property type="match status" value="1"/>
</dbReference>
<dbReference type="PANTHER" id="PTHR30600:SF10">
    <property type="entry name" value="BLL6722 PROTEIN"/>
    <property type="match status" value="1"/>
</dbReference>
<dbReference type="GO" id="GO:0009055">
    <property type="term" value="F:electron transfer activity"/>
    <property type="evidence" value="ECO:0007669"/>
    <property type="project" value="InterPro"/>
</dbReference>
<dbReference type="GO" id="GO:0020037">
    <property type="term" value="F:heme binding"/>
    <property type="evidence" value="ECO:0007669"/>
    <property type="project" value="InterPro"/>
</dbReference>
<dbReference type="Proteomes" id="UP000214566">
    <property type="component" value="Unassembled WGS sequence"/>
</dbReference>
<evidence type="ECO:0000256" key="3">
    <source>
        <dbReference type="ARBA" id="ARBA00022723"/>
    </source>
</evidence>
<evidence type="ECO:0000256" key="7">
    <source>
        <dbReference type="PROSITE-ProRule" id="PRU00433"/>
    </source>
</evidence>
<dbReference type="SUPFAM" id="SSF46626">
    <property type="entry name" value="Cytochrome c"/>
    <property type="match status" value="2"/>
</dbReference>
<reference evidence="9 10" key="1">
    <citation type="submission" date="2016-06" db="EMBL/GenBank/DDBJ databases">
        <authorList>
            <person name="Kjaerup R.B."/>
            <person name="Dalgaard T.S."/>
            <person name="Juul-Madsen H.R."/>
        </authorList>
    </citation>
    <scope>NUCLEOTIDE SEQUENCE [LARGE SCALE GENOMIC DNA]</scope>
    <source>
        <strain evidence="9 10">DSM 16361</strain>
    </source>
</reference>
<keyword evidence="9" id="KW-0472">Membrane</keyword>
<proteinExistence type="predicted"/>
<sequence>MTQPMRTHPGAIRSTTEPVAPIVPRTFGACGSKRVAEFGASLVLAGLLAACGGADSGERPATGDGSSSPPQLSAAARIGELAFKDPSLSASGRMSCQSCHDPAFGHGPSPFNTITAGPVALGGADLNQPGTRAVPSINYLRFNKAFHFAKDGTPTGGFFWDGRAQSLADQAGQPLLNPAEMANASKPDVVAKLARAGYAEQFRVVFGADVFDDPEVAYARLAYAIAQYQQEDPDFAPFSSKFDAFQNGRAELTAQELRGLALFNAPNKGNCAACHSSLATDGHPPLFTDFSYDNLGLPRNAAIPANADPAHTDLGLCQSSALQGAQRPDLCGSFKVPSLRNVARKRCLFHNCAFTDLAQAVRFYVSRDTQPQAWYPPDAQGQVVAYNDLPAAYRQYVNTAEAPYDRRPGQAPALTEAEIDDLVAFLSTLSDGWQDAAR</sequence>
<dbReference type="PANTHER" id="PTHR30600">
    <property type="entry name" value="CYTOCHROME C PEROXIDASE-RELATED"/>
    <property type="match status" value="1"/>
</dbReference>
<evidence type="ECO:0000256" key="2">
    <source>
        <dbReference type="ARBA" id="ARBA00022617"/>
    </source>
</evidence>
<dbReference type="AlphaFoldDB" id="A0A238D4A4"/>
<evidence type="ECO:0000256" key="6">
    <source>
        <dbReference type="ARBA" id="ARBA00023004"/>
    </source>
</evidence>
<dbReference type="EMBL" id="FLMQ01000055">
    <property type="protein sequence ID" value="SBP88127.1"/>
    <property type="molecule type" value="Genomic_DNA"/>
</dbReference>
<dbReference type="InterPro" id="IPR009056">
    <property type="entry name" value="Cyt_c-like_dom"/>
</dbReference>